<dbReference type="EMBL" id="FMYK01000005">
    <property type="protein sequence ID" value="SDC45498.1"/>
    <property type="molecule type" value="Genomic_DNA"/>
</dbReference>
<proteinExistence type="inferred from homology"/>
<dbReference type="OrthoDB" id="9786855at2"/>
<gene>
    <name evidence="2" type="ORF">SAMN05421749_105145</name>
</gene>
<dbReference type="NCBIfam" id="NF003507">
    <property type="entry name" value="PRK05170.2-5"/>
    <property type="match status" value="1"/>
</dbReference>
<accession>A0A1G6LQD1</accession>
<evidence type="ECO:0000256" key="1">
    <source>
        <dbReference type="HAMAP-Rule" id="MF_00676"/>
    </source>
</evidence>
<comment type="similarity">
    <text evidence="1">Belongs to the UPF0260 family.</text>
</comment>
<reference evidence="3" key="1">
    <citation type="submission" date="2016-09" db="EMBL/GenBank/DDBJ databases">
        <authorList>
            <person name="Varghese N."/>
            <person name="Submissions S."/>
        </authorList>
    </citation>
    <scope>NUCLEOTIDE SEQUENCE [LARGE SCALE GENOMIC DNA]</scope>
    <source>
        <strain evidence="3">ANC 3699</strain>
    </source>
</reference>
<dbReference type="Pfam" id="PF03692">
    <property type="entry name" value="CxxCxxCC"/>
    <property type="match status" value="1"/>
</dbReference>
<dbReference type="RefSeq" id="WP_092619957.1">
    <property type="nucleotide sequence ID" value="NZ_FMYK01000005.1"/>
</dbReference>
<keyword evidence="3" id="KW-1185">Reference proteome</keyword>
<sequence length="161" mass="18370">MTEQHAQDDADRTPALRPEFWRLYALEQLNRTEWEALCDGCGQCCLIKLEDEDSGEVVYTNVACKLLDCSTGACSDYPHRQQFVPDCIQLSPALLSQIKWLPSTCGYRRVHEGKDLPRWHHLISGDRSSVIRAKKSVANRCVSENAVAEEDIEAHVIRWVR</sequence>
<dbReference type="PANTHER" id="PTHR37421:SF1">
    <property type="entry name" value="UPF0260 PROTEIN YCGN"/>
    <property type="match status" value="1"/>
</dbReference>
<dbReference type="PIRSF" id="PIRSF006173">
    <property type="entry name" value="UCP006173"/>
    <property type="match status" value="1"/>
</dbReference>
<name>A0A1G6LQD1_9GAMM</name>
<dbReference type="AlphaFoldDB" id="A0A1G6LQD1"/>
<dbReference type="InterPro" id="IPR005358">
    <property type="entry name" value="Puta_zinc/iron-chelating_dom"/>
</dbReference>
<dbReference type="HAMAP" id="MF_00676">
    <property type="entry name" value="UPF0260"/>
    <property type="match status" value="1"/>
</dbReference>
<dbReference type="InterPro" id="IPR008228">
    <property type="entry name" value="UCP006173"/>
</dbReference>
<dbReference type="NCBIfam" id="NF003501">
    <property type="entry name" value="PRK05170.1-5"/>
    <property type="match status" value="1"/>
</dbReference>
<evidence type="ECO:0000313" key="2">
    <source>
        <dbReference type="EMBL" id="SDC45498.1"/>
    </source>
</evidence>
<organism evidence="2 3">
    <name type="scientific">Acinetobacter marinus</name>
    <dbReference type="NCBI Taxonomy" id="281375"/>
    <lineage>
        <taxon>Bacteria</taxon>
        <taxon>Pseudomonadati</taxon>
        <taxon>Pseudomonadota</taxon>
        <taxon>Gammaproteobacteria</taxon>
        <taxon>Moraxellales</taxon>
        <taxon>Moraxellaceae</taxon>
        <taxon>Acinetobacter</taxon>
    </lineage>
</organism>
<dbReference type="PANTHER" id="PTHR37421">
    <property type="entry name" value="UPF0260 PROTEIN YCGN"/>
    <property type="match status" value="1"/>
</dbReference>
<evidence type="ECO:0000313" key="3">
    <source>
        <dbReference type="Proteomes" id="UP000242317"/>
    </source>
</evidence>
<dbReference type="Proteomes" id="UP000242317">
    <property type="component" value="Unassembled WGS sequence"/>
</dbReference>
<protein>
    <recommendedName>
        <fullName evidence="1">UPF0260 protein SAMN05421749_105145</fullName>
    </recommendedName>
</protein>